<keyword evidence="2" id="KW-1185">Reference proteome</keyword>
<accession>A0A4R0KCH4</accession>
<dbReference type="RefSeq" id="WP_131362646.1">
    <property type="nucleotide sequence ID" value="NZ_SJKB01000011.1"/>
</dbReference>
<dbReference type="EMBL" id="SJKB01000011">
    <property type="protein sequence ID" value="TCC57127.1"/>
    <property type="molecule type" value="Genomic_DNA"/>
</dbReference>
<proteinExistence type="predicted"/>
<evidence type="ECO:0000313" key="1">
    <source>
        <dbReference type="EMBL" id="TCC57127.1"/>
    </source>
</evidence>
<dbReference type="AlphaFoldDB" id="A0A4R0KCH4"/>
<organism evidence="1 2">
    <name type="scientific">Kribbella pittospori</name>
    <dbReference type="NCBI Taxonomy" id="722689"/>
    <lineage>
        <taxon>Bacteria</taxon>
        <taxon>Bacillati</taxon>
        <taxon>Actinomycetota</taxon>
        <taxon>Actinomycetes</taxon>
        <taxon>Propionibacteriales</taxon>
        <taxon>Kribbellaceae</taxon>
        <taxon>Kribbella</taxon>
    </lineage>
</organism>
<dbReference type="Proteomes" id="UP000291144">
    <property type="component" value="Unassembled WGS sequence"/>
</dbReference>
<gene>
    <name evidence="1" type="ORF">E0H73_32145</name>
</gene>
<sequence>MGTSRVEFRGQSFWTRDSAVSVVLALLVAELDPLTTSEPELDALLDRWALNAALCITGAVDAALDDYVTNDHLVELIRAAIPPIDGRLASDDALVEVTDPAFVRRAAALGVDPPIDAPAALAPWAHEGLAVLDQLLAGQLPEVRGGYWWVDDNGLRSTRGRD</sequence>
<protein>
    <submittedName>
        <fullName evidence="1">Uncharacterized protein</fullName>
    </submittedName>
</protein>
<reference evidence="1 2" key="1">
    <citation type="submission" date="2019-02" db="EMBL/GenBank/DDBJ databases">
        <title>Kribbella capetownensis sp. nov. and Kribbella speibonae sp. nov., isolated from soil.</title>
        <authorList>
            <person name="Curtis S.M."/>
            <person name="Norton I."/>
            <person name="Everest G.J."/>
            <person name="Meyers P.R."/>
        </authorList>
    </citation>
    <scope>NUCLEOTIDE SEQUENCE [LARGE SCALE GENOMIC DNA]</scope>
    <source>
        <strain evidence="1 2">NRRL B-24813</strain>
    </source>
</reference>
<name>A0A4R0KCH4_9ACTN</name>
<evidence type="ECO:0000313" key="2">
    <source>
        <dbReference type="Proteomes" id="UP000291144"/>
    </source>
</evidence>
<dbReference type="OrthoDB" id="3634898at2"/>
<comment type="caution">
    <text evidence="1">The sequence shown here is derived from an EMBL/GenBank/DDBJ whole genome shotgun (WGS) entry which is preliminary data.</text>
</comment>